<keyword evidence="2" id="KW-0378">Hydrolase</keyword>
<dbReference type="InParanoid" id="K2SPP5"/>
<organism evidence="2 3">
    <name type="scientific">Macrophomina phaseolina (strain MS6)</name>
    <name type="common">Charcoal rot fungus</name>
    <dbReference type="NCBI Taxonomy" id="1126212"/>
    <lineage>
        <taxon>Eukaryota</taxon>
        <taxon>Fungi</taxon>
        <taxon>Dikarya</taxon>
        <taxon>Ascomycota</taxon>
        <taxon>Pezizomycotina</taxon>
        <taxon>Dothideomycetes</taxon>
        <taxon>Dothideomycetes incertae sedis</taxon>
        <taxon>Botryosphaeriales</taxon>
        <taxon>Botryosphaeriaceae</taxon>
        <taxon>Macrophomina</taxon>
    </lineage>
</organism>
<dbReference type="eggNOG" id="ENOG502S6EJ">
    <property type="taxonomic scope" value="Eukaryota"/>
</dbReference>
<dbReference type="AlphaFoldDB" id="K2SPP5"/>
<dbReference type="GO" id="GO:0050660">
    <property type="term" value="F:flavin adenine dinucleotide binding"/>
    <property type="evidence" value="ECO:0007669"/>
    <property type="project" value="TreeGrafter"/>
</dbReference>
<dbReference type="GO" id="GO:0016787">
    <property type="term" value="F:hydrolase activity"/>
    <property type="evidence" value="ECO:0007669"/>
    <property type="project" value="UniProtKB-KW"/>
</dbReference>
<name>K2SPP5_MACPH</name>
<dbReference type="GO" id="GO:0004174">
    <property type="term" value="F:electron-transferring-flavoprotein dehydrogenase activity"/>
    <property type="evidence" value="ECO:0007669"/>
    <property type="project" value="TreeGrafter"/>
</dbReference>
<feature type="chain" id="PRO_5003865153" evidence="1">
    <location>
        <begin position="21"/>
        <end position="287"/>
    </location>
</feature>
<dbReference type="SUPFAM" id="SSF51905">
    <property type="entry name" value="FAD/NAD(P)-binding domain"/>
    <property type="match status" value="1"/>
</dbReference>
<evidence type="ECO:0000313" key="3">
    <source>
        <dbReference type="Proteomes" id="UP000007129"/>
    </source>
</evidence>
<dbReference type="PANTHER" id="PTHR43735:SF11">
    <property type="entry name" value="HYPOTHETICAL OXIDOREDUCTASE (EUROFUNG)"/>
    <property type="match status" value="1"/>
</dbReference>
<dbReference type="Gene3D" id="3.50.50.100">
    <property type="match status" value="2"/>
</dbReference>
<dbReference type="STRING" id="1126212.K2SPP5"/>
<dbReference type="GO" id="GO:0005737">
    <property type="term" value="C:cytoplasm"/>
    <property type="evidence" value="ECO:0007669"/>
    <property type="project" value="TreeGrafter"/>
</dbReference>
<keyword evidence="1" id="KW-0732">Signal</keyword>
<dbReference type="VEuPathDB" id="FungiDB:MPH_03971"/>
<comment type="caution">
    <text evidence="2">The sequence shown here is derived from an EMBL/GenBank/DDBJ whole genome shotgun (WGS) entry which is preliminary data.</text>
</comment>
<dbReference type="Proteomes" id="UP000007129">
    <property type="component" value="Unassembled WGS sequence"/>
</dbReference>
<reference evidence="2 3" key="1">
    <citation type="journal article" date="2012" name="BMC Genomics">
        <title>Tools to kill: Genome of one of the most destructive plant pathogenic fungi Macrophomina phaseolina.</title>
        <authorList>
            <person name="Islam M.S."/>
            <person name="Haque M.S."/>
            <person name="Islam M.M."/>
            <person name="Emdad E.M."/>
            <person name="Halim A."/>
            <person name="Hossen Q.M.M."/>
            <person name="Hossain M.Z."/>
            <person name="Ahmed B."/>
            <person name="Rahim S."/>
            <person name="Rahman M.S."/>
            <person name="Alam M.M."/>
            <person name="Hou S."/>
            <person name="Wan X."/>
            <person name="Saito J.A."/>
            <person name="Alam M."/>
        </authorList>
    </citation>
    <scope>NUCLEOTIDE SEQUENCE [LARGE SCALE GENOMIC DNA]</scope>
    <source>
        <strain evidence="2 3">MS6</strain>
    </source>
</reference>
<dbReference type="PANTHER" id="PTHR43735">
    <property type="entry name" value="APOPTOSIS-INDUCING FACTOR 1"/>
    <property type="match status" value="1"/>
</dbReference>
<evidence type="ECO:0000313" key="2">
    <source>
        <dbReference type="EMBL" id="EKG18745.1"/>
    </source>
</evidence>
<dbReference type="HOGENOM" id="CLU_970010_0_0_1"/>
<accession>K2SPP5</accession>
<feature type="signal peptide" evidence="1">
    <location>
        <begin position="1"/>
        <end position="20"/>
    </location>
</feature>
<dbReference type="EMBL" id="AHHD01000177">
    <property type="protein sequence ID" value="EKG18745.1"/>
    <property type="molecule type" value="Genomic_DNA"/>
</dbReference>
<protein>
    <submittedName>
        <fullName evidence="2">Glycoside hydrolase family 43</fullName>
    </submittedName>
</protein>
<proteinExistence type="predicted"/>
<gene>
    <name evidence="2" type="ORF">MPH_03971</name>
</gene>
<evidence type="ECO:0000256" key="1">
    <source>
        <dbReference type="SAM" id="SignalP"/>
    </source>
</evidence>
<dbReference type="OrthoDB" id="202203at2759"/>
<sequence>MVSLGQLCLILKILAHSLHALTAALRRSIRAKLHSRIACRTPAPTPTPQDRRKTVLIVGASFAGYHAARLLAAALPPATHHVVIVEPRSHFHYTWGLPRYSVVPGHEEQAFIPYGGYLGAPSRRAFTWVRDKVIDSTGQKPASGIIADLSPSSIAESGYIQVKPTMQIADGCLPNVYIAGDVAKTDARNGNARSAMEQATVAADNILLAIRGQKPRFHYQSSWVDASILLTLGLKKDVMYISDGEAELLFNLKSKGPSMNAAAAWRLMGAKPFVDNESVEERLVKCP</sequence>
<dbReference type="InterPro" id="IPR036188">
    <property type="entry name" value="FAD/NAD-bd_sf"/>
</dbReference>